<reference evidence="4" key="1">
    <citation type="submission" date="2020-10" db="EMBL/GenBank/DDBJ databases">
        <authorList>
            <person name="Gilroy R."/>
        </authorList>
    </citation>
    <scope>NUCLEOTIDE SEQUENCE</scope>
    <source>
        <strain evidence="4">CHK189-12415</strain>
    </source>
</reference>
<accession>A0A9D1J3Y2</accession>
<dbReference type="Pfam" id="PF04977">
    <property type="entry name" value="DivIC"/>
    <property type="match status" value="1"/>
</dbReference>
<sequence length="151" mass="16998">MQSNLASKRDYNFERFEQPQQAPKIERLPKREKLPHPAKIVSMALVILAIVFASLYGRVQIAELGAQINDATARLEELTSEKVRMEAELDGQMSLSTVEQIATEELGMVKPDSSQVTYLKMQQENVIKTPEKSRTLIDIIADFFAGLGIDF</sequence>
<evidence type="ECO:0000256" key="2">
    <source>
        <dbReference type="SAM" id="MobiDB-lite"/>
    </source>
</evidence>
<evidence type="ECO:0000313" key="4">
    <source>
        <dbReference type="EMBL" id="HIR60067.1"/>
    </source>
</evidence>
<keyword evidence="1" id="KW-0175">Coiled coil</keyword>
<feature type="region of interest" description="Disordered" evidence="2">
    <location>
        <begin position="1"/>
        <end position="30"/>
    </location>
</feature>
<gene>
    <name evidence="4" type="ORF">IAB37_00600</name>
</gene>
<dbReference type="AlphaFoldDB" id="A0A9D1J3Y2"/>
<keyword evidence="3" id="KW-0472">Membrane</keyword>
<evidence type="ECO:0000313" key="5">
    <source>
        <dbReference type="Proteomes" id="UP000824241"/>
    </source>
</evidence>
<feature type="coiled-coil region" evidence="1">
    <location>
        <begin position="61"/>
        <end position="95"/>
    </location>
</feature>
<feature type="transmembrane region" description="Helical" evidence="3">
    <location>
        <begin position="40"/>
        <end position="59"/>
    </location>
</feature>
<feature type="compositionally biased region" description="Basic and acidic residues" evidence="2">
    <location>
        <begin position="7"/>
        <end position="17"/>
    </location>
</feature>
<name>A0A9D1J3Y2_9FIRM</name>
<evidence type="ECO:0000256" key="3">
    <source>
        <dbReference type="SAM" id="Phobius"/>
    </source>
</evidence>
<protein>
    <submittedName>
        <fullName evidence="4">Septum formation initiator family protein</fullName>
    </submittedName>
</protein>
<evidence type="ECO:0000256" key="1">
    <source>
        <dbReference type="SAM" id="Coils"/>
    </source>
</evidence>
<organism evidence="4 5">
    <name type="scientific">Candidatus Faecivivens stercoravium</name>
    <dbReference type="NCBI Taxonomy" id="2840803"/>
    <lineage>
        <taxon>Bacteria</taxon>
        <taxon>Bacillati</taxon>
        <taxon>Bacillota</taxon>
        <taxon>Clostridia</taxon>
        <taxon>Eubacteriales</taxon>
        <taxon>Oscillospiraceae</taxon>
        <taxon>Oscillospiraceae incertae sedis</taxon>
        <taxon>Candidatus Faecivivens</taxon>
    </lineage>
</organism>
<keyword evidence="3" id="KW-1133">Transmembrane helix</keyword>
<dbReference type="EMBL" id="DVHA01000018">
    <property type="protein sequence ID" value="HIR60067.1"/>
    <property type="molecule type" value="Genomic_DNA"/>
</dbReference>
<reference evidence="4" key="2">
    <citation type="journal article" date="2021" name="PeerJ">
        <title>Extensive microbial diversity within the chicken gut microbiome revealed by metagenomics and culture.</title>
        <authorList>
            <person name="Gilroy R."/>
            <person name="Ravi A."/>
            <person name="Getino M."/>
            <person name="Pursley I."/>
            <person name="Horton D.L."/>
            <person name="Alikhan N.F."/>
            <person name="Baker D."/>
            <person name="Gharbi K."/>
            <person name="Hall N."/>
            <person name="Watson M."/>
            <person name="Adriaenssens E.M."/>
            <person name="Foster-Nyarko E."/>
            <person name="Jarju S."/>
            <person name="Secka A."/>
            <person name="Antonio M."/>
            <person name="Oren A."/>
            <person name="Chaudhuri R.R."/>
            <person name="La Ragione R."/>
            <person name="Hildebrand F."/>
            <person name="Pallen M.J."/>
        </authorList>
    </citation>
    <scope>NUCLEOTIDE SEQUENCE</scope>
    <source>
        <strain evidence="4">CHK189-12415</strain>
    </source>
</reference>
<dbReference type="InterPro" id="IPR007060">
    <property type="entry name" value="FtsL/DivIC"/>
</dbReference>
<keyword evidence="3" id="KW-0812">Transmembrane</keyword>
<dbReference type="Proteomes" id="UP000824241">
    <property type="component" value="Unassembled WGS sequence"/>
</dbReference>
<comment type="caution">
    <text evidence="4">The sequence shown here is derived from an EMBL/GenBank/DDBJ whole genome shotgun (WGS) entry which is preliminary data.</text>
</comment>
<proteinExistence type="predicted"/>